<keyword evidence="3" id="KW-1185">Reference proteome</keyword>
<gene>
    <name evidence="2" type="ORF">FJV41_05950</name>
</gene>
<sequence length="164" mass="17068">MRMQFDVRLVCAAFLVATTLSACGAESPGGDGLTLESREAELSCQVTQQCTNTTVSCGSASGVCTSGVDNGGWVECDGTRTYCPSVTACTCQPERRVVAGYGVHPRCAGAYLSASRDARENAAAQCPRGVCNAVEERGECFATPEEANADVTLTFSCMGPPNCQ</sequence>
<dbReference type="AlphaFoldDB" id="A0A540X6W2"/>
<comment type="caution">
    <text evidence="2">The sequence shown here is derived from an EMBL/GenBank/DDBJ whole genome shotgun (WGS) entry which is preliminary data.</text>
</comment>
<evidence type="ECO:0000256" key="1">
    <source>
        <dbReference type="SAM" id="SignalP"/>
    </source>
</evidence>
<dbReference type="OrthoDB" id="5382842at2"/>
<feature type="chain" id="PRO_5022221585" description="Lipoprotein" evidence="1">
    <location>
        <begin position="25"/>
        <end position="164"/>
    </location>
</feature>
<reference evidence="2 3" key="1">
    <citation type="submission" date="2019-06" db="EMBL/GenBank/DDBJ databases">
        <authorList>
            <person name="Livingstone P."/>
            <person name="Whitworth D."/>
        </authorList>
    </citation>
    <scope>NUCLEOTIDE SEQUENCE [LARGE SCALE GENOMIC DNA]</scope>
    <source>
        <strain evidence="2 3">AM401</strain>
    </source>
</reference>
<protein>
    <recommendedName>
        <fullName evidence="4">Lipoprotein</fullName>
    </recommendedName>
</protein>
<name>A0A540X6W2_9BACT</name>
<dbReference type="EMBL" id="VIFM01000015">
    <property type="protein sequence ID" value="TQF16958.1"/>
    <property type="molecule type" value="Genomic_DNA"/>
</dbReference>
<dbReference type="PROSITE" id="PS51257">
    <property type="entry name" value="PROKAR_LIPOPROTEIN"/>
    <property type="match status" value="1"/>
</dbReference>
<evidence type="ECO:0008006" key="4">
    <source>
        <dbReference type="Google" id="ProtNLM"/>
    </source>
</evidence>
<dbReference type="RefSeq" id="WP_141641432.1">
    <property type="nucleotide sequence ID" value="NZ_VIFM01000015.1"/>
</dbReference>
<keyword evidence="1" id="KW-0732">Signal</keyword>
<evidence type="ECO:0000313" key="3">
    <source>
        <dbReference type="Proteomes" id="UP000315369"/>
    </source>
</evidence>
<proteinExistence type="predicted"/>
<accession>A0A540X6W2</accession>
<feature type="signal peptide" evidence="1">
    <location>
        <begin position="1"/>
        <end position="24"/>
    </location>
</feature>
<organism evidence="2 3">
    <name type="scientific">Myxococcus llanfairpwllgwyngyllgogerychwyrndrobwllllantysiliogogogochensis</name>
    <dbReference type="NCBI Taxonomy" id="2590453"/>
    <lineage>
        <taxon>Bacteria</taxon>
        <taxon>Pseudomonadati</taxon>
        <taxon>Myxococcota</taxon>
        <taxon>Myxococcia</taxon>
        <taxon>Myxococcales</taxon>
        <taxon>Cystobacterineae</taxon>
        <taxon>Myxococcaceae</taxon>
        <taxon>Myxococcus</taxon>
    </lineage>
</organism>
<dbReference type="Proteomes" id="UP000315369">
    <property type="component" value="Unassembled WGS sequence"/>
</dbReference>
<evidence type="ECO:0000313" key="2">
    <source>
        <dbReference type="EMBL" id="TQF16958.1"/>
    </source>
</evidence>